<dbReference type="PROSITE" id="PS00689">
    <property type="entry name" value="GLYCO_HORMONE_BETA_2"/>
    <property type="match status" value="1"/>
</dbReference>
<dbReference type="EMBL" id="AY124336">
    <property type="protein sequence ID" value="AAM92269.1"/>
    <property type="molecule type" value="mRNA"/>
</dbReference>
<evidence type="ECO:0000256" key="4">
    <source>
        <dbReference type="ARBA" id="ARBA00011870"/>
    </source>
</evidence>
<feature type="chain" id="PRO_5004311818" evidence="10">
    <location>
        <begin position="18"/>
        <end position="130"/>
    </location>
</feature>
<evidence type="ECO:0000256" key="10">
    <source>
        <dbReference type="SAM" id="SignalP"/>
    </source>
</evidence>
<comment type="subunit">
    <text evidence="4">Heterodimer of an alpha and a beta chain.</text>
</comment>
<keyword evidence="5" id="KW-0964">Secreted</keyword>
<keyword evidence="10" id="KW-0732">Signal</keyword>
<comment type="subcellular location">
    <subcellularLocation>
        <location evidence="2 9">Secreted</location>
    </subcellularLocation>
</comment>
<proteinExistence type="evidence at transcript level"/>
<accession>Q8JG63</accession>
<dbReference type="PANTHER" id="PTHR11515:SF11">
    <property type="entry name" value="LUTROPIN SUBUNIT BETA"/>
    <property type="match status" value="1"/>
</dbReference>
<dbReference type="GO" id="GO:0010817">
    <property type="term" value="P:regulation of hormone levels"/>
    <property type="evidence" value="ECO:0007669"/>
    <property type="project" value="UniProtKB-ARBA"/>
</dbReference>
<evidence type="ECO:0000256" key="5">
    <source>
        <dbReference type="ARBA" id="ARBA00022525"/>
    </source>
</evidence>
<feature type="signal peptide" evidence="10">
    <location>
        <begin position="1"/>
        <end position="17"/>
    </location>
</feature>
<dbReference type="InterPro" id="IPR001545">
    <property type="entry name" value="Gonadotropin_bsu"/>
</dbReference>
<evidence type="ECO:0000256" key="2">
    <source>
        <dbReference type="ARBA" id="ARBA00004613"/>
    </source>
</evidence>
<dbReference type="CDD" id="cd00069">
    <property type="entry name" value="GHB_like"/>
    <property type="match status" value="1"/>
</dbReference>
<dbReference type="PANTHER" id="PTHR11515">
    <property type="entry name" value="GLYCOPROTEIN HORMONE BETA CHAIN"/>
    <property type="match status" value="1"/>
</dbReference>
<dbReference type="Pfam" id="PF00007">
    <property type="entry name" value="Cys_knot"/>
    <property type="match status" value="1"/>
</dbReference>
<dbReference type="InterPro" id="IPR006208">
    <property type="entry name" value="Glyco_hormone_CN"/>
</dbReference>
<evidence type="ECO:0000256" key="8">
    <source>
        <dbReference type="ARBA" id="ARBA00023180"/>
    </source>
</evidence>
<evidence type="ECO:0000256" key="7">
    <source>
        <dbReference type="ARBA" id="ARBA00023157"/>
    </source>
</evidence>
<evidence type="ECO:0000259" key="11">
    <source>
        <dbReference type="Pfam" id="PF00007"/>
    </source>
</evidence>
<dbReference type="InterPro" id="IPR018245">
    <property type="entry name" value="Gonadotropin_bsu_CS"/>
</dbReference>
<dbReference type="SUPFAM" id="SSF57501">
    <property type="entry name" value="Cystine-knot cytokines"/>
    <property type="match status" value="1"/>
</dbReference>
<dbReference type="GO" id="GO:0030728">
    <property type="term" value="P:ovulation"/>
    <property type="evidence" value="ECO:0007669"/>
    <property type="project" value="TreeGrafter"/>
</dbReference>
<organism evidence="12">
    <name type="scientific">Plecoglossus altivelis</name>
    <name type="common">Ayu sweetfish</name>
    <name type="synonym">Salmo altivelis</name>
    <dbReference type="NCBI Taxonomy" id="61084"/>
    <lineage>
        <taxon>Eukaryota</taxon>
        <taxon>Metazoa</taxon>
        <taxon>Chordata</taxon>
        <taxon>Craniata</taxon>
        <taxon>Vertebrata</taxon>
        <taxon>Euteleostomi</taxon>
        <taxon>Actinopterygii</taxon>
        <taxon>Neopterygii</taxon>
        <taxon>Teleostei</taxon>
        <taxon>Stomiati</taxon>
        <taxon>Osmeriformes</taxon>
        <taxon>Plecoglossus</taxon>
    </lineage>
</organism>
<evidence type="ECO:0000256" key="9">
    <source>
        <dbReference type="RuleBase" id="RU004069"/>
    </source>
</evidence>
<comment type="function">
    <text evidence="1">Involved in gametogenesis and steroidogenesis.</text>
</comment>
<sequence>MRMQLVVMAVMLVLVQAESNCEYGCQLANISITLEKTECGSHPVIIETTSCTGMCGTKDWNYISSSGQEPQVTCNFKEWSYGTYYMQDCPFGVDPVLTYPVAKSCACTTCSIASTECDPMHMDMASCLSF</sequence>
<dbReference type="AlphaFoldDB" id="Q8JG63"/>
<keyword evidence="7" id="KW-1015">Disulfide bond</keyword>
<dbReference type="GO" id="GO:0005615">
    <property type="term" value="C:extracellular space"/>
    <property type="evidence" value="ECO:0007669"/>
    <property type="project" value="TreeGrafter"/>
</dbReference>
<evidence type="ECO:0000256" key="3">
    <source>
        <dbReference type="ARBA" id="ARBA00006552"/>
    </source>
</evidence>
<dbReference type="FunFam" id="2.10.90.10:FF:000007">
    <property type="entry name" value="Luteinizing hormone beta subunit"/>
    <property type="match status" value="1"/>
</dbReference>
<feature type="domain" description="Glycoprotein hormone subunit beta" evidence="11">
    <location>
        <begin position="24"/>
        <end position="127"/>
    </location>
</feature>
<dbReference type="GO" id="GO:0005179">
    <property type="term" value="F:hormone activity"/>
    <property type="evidence" value="ECO:0007669"/>
    <property type="project" value="UniProtKB-KW"/>
</dbReference>
<protein>
    <submittedName>
        <fullName evidence="12">Gonadotropin I beta subunit</fullName>
    </submittedName>
</protein>
<keyword evidence="6 9" id="KW-0372">Hormone</keyword>
<dbReference type="SMART" id="SM00068">
    <property type="entry name" value="GHB"/>
    <property type="match status" value="1"/>
</dbReference>
<name>Q8JG63_PLEAT</name>
<dbReference type="GO" id="GO:0005737">
    <property type="term" value="C:cytoplasm"/>
    <property type="evidence" value="ECO:0007669"/>
    <property type="project" value="TreeGrafter"/>
</dbReference>
<keyword evidence="8" id="KW-0325">Glycoprotein</keyword>
<comment type="similarity">
    <text evidence="3 9">Belongs to the glycoprotein hormones subunit beta family.</text>
</comment>
<dbReference type="GO" id="GO:0007186">
    <property type="term" value="P:G protein-coupled receptor signaling pathway"/>
    <property type="evidence" value="ECO:0007669"/>
    <property type="project" value="TreeGrafter"/>
</dbReference>
<evidence type="ECO:0000256" key="6">
    <source>
        <dbReference type="ARBA" id="ARBA00022702"/>
    </source>
</evidence>
<evidence type="ECO:0000256" key="1">
    <source>
        <dbReference type="ARBA" id="ARBA00003920"/>
    </source>
</evidence>
<dbReference type="Gene3D" id="2.10.90.10">
    <property type="entry name" value="Cystine-knot cytokines"/>
    <property type="match status" value="1"/>
</dbReference>
<reference evidence="12" key="1">
    <citation type="submission" date="2002-06" db="EMBL/GenBank/DDBJ databases">
        <title>Cloning and sequence analysis of Plecoglossus altivelis gonadotropin I beta subunit cDNA.</title>
        <authorList>
            <person name="Degani G."/>
            <person name="Goldberg D."/>
            <person name="Yom Din S."/>
            <person name="Jackson K."/>
            <person name="Hurvitz A."/>
        </authorList>
    </citation>
    <scope>NUCLEOTIDE SEQUENCE</scope>
</reference>
<dbReference type="InterPro" id="IPR029034">
    <property type="entry name" value="Cystine-knot_cytokine"/>
</dbReference>
<evidence type="ECO:0000313" key="12">
    <source>
        <dbReference type="EMBL" id="AAM92269.1"/>
    </source>
</evidence>